<dbReference type="GeneID" id="25256987"/>
<evidence type="ECO:0000313" key="3">
    <source>
        <dbReference type="EMBL" id="CDJ38712.1"/>
    </source>
</evidence>
<organism evidence="3 4">
    <name type="scientific">Eimeria tenella</name>
    <name type="common">Coccidian parasite</name>
    <dbReference type="NCBI Taxonomy" id="5802"/>
    <lineage>
        <taxon>Eukaryota</taxon>
        <taxon>Sar</taxon>
        <taxon>Alveolata</taxon>
        <taxon>Apicomplexa</taxon>
        <taxon>Conoidasida</taxon>
        <taxon>Coccidia</taxon>
        <taxon>Eucoccidiorida</taxon>
        <taxon>Eimeriorina</taxon>
        <taxon>Eimeriidae</taxon>
        <taxon>Eimeria</taxon>
    </lineage>
</organism>
<feature type="compositionally biased region" description="Low complexity" evidence="1">
    <location>
        <begin position="191"/>
        <end position="216"/>
    </location>
</feature>
<gene>
    <name evidence="3" type="ORF">ETH_00039730</name>
</gene>
<feature type="non-terminal residue" evidence="3">
    <location>
        <position position="1"/>
    </location>
</feature>
<feature type="compositionally biased region" description="Low complexity" evidence="1">
    <location>
        <begin position="168"/>
        <end position="183"/>
    </location>
</feature>
<sequence length="361" mass="36874">PQSKTPWLSRALHCIGKAILADKAEAASRHYEQQQLQDGGLLGEGGSRRRSSAVRAVALFQKFKDYNEGGDGYLSYEDFVSGIKRLNIDEEELGFALTDAHLFRLTSTAAGLRSLMLFTDTREGLGISSGPTAAPSRANSYSCRPRTRFAEPAAAAAAAATGAAAGAVPQQQLQQQQQQLQQQQHHRKNGTSSSRSSTAATAAAAPAAAAAAAARSNRSRSADLAPTREERSLLQVRTALKRSHCCCQLTTGHPLPRGLPHHPPLQQQSAPALRSTWALLAAAAAAAAATAEGSAAAAGTGTPPAAAAARSAAAGTGPITAAAESSAEAAAAKAAKAAAEAAKAAAAAAKEMGSQELLADE</sequence>
<reference evidence="3" key="1">
    <citation type="submission" date="2013-10" db="EMBL/GenBank/DDBJ databases">
        <title>Genomic analysis of the causative agents of coccidiosis in chickens.</title>
        <authorList>
            <person name="Reid A.J."/>
            <person name="Blake D."/>
            <person name="Billington K."/>
            <person name="Browne H."/>
            <person name="Dunn M."/>
            <person name="Hung S."/>
            <person name="Kawahara F."/>
            <person name="Miranda-Saavedra D."/>
            <person name="Mourier T."/>
            <person name="Nagra H."/>
            <person name="Otto T.D."/>
            <person name="Rawlings N."/>
            <person name="Sanchez A."/>
            <person name="Sanders M."/>
            <person name="Subramaniam C."/>
            <person name="Tay Y."/>
            <person name="Dear P."/>
            <person name="Doerig C."/>
            <person name="Gruber A."/>
            <person name="Parkinson J."/>
            <person name="Shirley M."/>
            <person name="Wan K.L."/>
            <person name="Berriman M."/>
            <person name="Tomley F."/>
            <person name="Pain A."/>
        </authorList>
    </citation>
    <scope>NUCLEOTIDE SEQUENCE [LARGE SCALE GENOMIC DNA]</scope>
    <source>
        <strain evidence="3">Houghton</strain>
    </source>
</reference>
<dbReference type="GO" id="GO:0005509">
    <property type="term" value="F:calcium ion binding"/>
    <property type="evidence" value="ECO:0007669"/>
    <property type="project" value="InterPro"/>
</dbReference>
<feature type="region of interest" description="Disordered" evidence="1">
    <location>
        <begin position="168"/>
        <end position="229"/>
    </location>
</feature>
<dbReference type="AlphaFoldDB" id="U6KKR4"/>
<protein>
    <submittedName>
        <fullName evidence="3">Serine/threonine protein phosphatase 5, putative</fullName>
    </submittedName>
</protein>
<dbReference type="VEuPathDB" id="ToxoDB:ETH_00039730"/>
<feature type="domain" description="EF-hand" evidence="2">
    <location>
        <begin position="54"/>
        <end position="89"/>
    </location>
</feature>
<dbReference type="PROSITE" id="PS50222">
    <property type="entry name" value="EF_HAND_2"/>
    <property type="match status" value="1"/>
</dbReference>
<dbReference type="OrthoDB" id="445564at2759"/>
<name>U6KKR4_EIMTE</name>
<dbReference type="EMBL" id="HG674025">
    <property type="protein sequence ID" value="CDJ38712.1"/>
    <property type="molecule type" value="Genomic_DNA"/>
</dbReference>
<evidence type="ECO:0000259" key="2">
    <source>
        <dbReference type="PROSITE" id="PS50222"/>
    </source>
</evidence>
<accession>U6KKR4</accession>
<evidence type="ECO:0000313" key="4">
    <source>
        <dbReference type="Proteomes" id="UP000030747"/>
    </source>
</evidence>
<proteinExistence type="predicted"/>
<dbReference type="InterPro" id="IPR002048">
    <property type="entry name" value="EF_hand_dom"/>
</dbReference>
<reference evidence="3" key="2">
    <citation type="submission" date="2013-10" db="EMBL/GenBank/DDBJ databases">
        <authorList>
            <person name="Aslett M."/>
        </authorList>
    </citation>
    <scope>NUCLEOTIDE SEQUENCE [LARGE SCALE GENOMIC DNA]</scope>
    <source>
        <strain evidence="3">Houghton</strain>
    </source>
</reference>
<dbReference type="RefSeq" id="XP_013229468.1">
    <property type="nucleotide sequence ID" value="XM_013374014.1"/>
</dbReference>
<keyword evidence="4" id="KW-1185">Reference proteome</keyword>
<dbReference type="Proteomes" id="UP000030747">
    <property type="component" value="Unassembled WGS sequence"/>
</dbReference>
<evidence type="ECO:0000256" key="1">
    <source>
        <dbReference type="SAM" id="MobiDB-lite"/>
    </source>
</evidence>